<comment type="similarity">
    <text evidence="6">Belongs to the exbB/tolQ family.</text>
</comment>
<dbReference type="PANTHER" id="PTHR30625">
    <property type="entry name" value="PROTEIN TOLQ"/>
    <property type="match status" value="1"/>
</dbReference>
<organism evidence="9 10">
    <name type="scientific">Methanobrevibacter filiformis</name>
    <dbReference type="NCBI Taxonomy" id="55758"/>
    <lineage>
        <taxon>Archaea</taxon>
        <taxon>Methanobacteriati</taxon>
        <taxon>Methanobacteriota</taxon>
        <taxon>Methanomada group</taxon>
        <taxon>Methanobacteria</taxon>
        <taxon>Methanobacteriales</taxon>
        <taxon>Methanobacteriaceae</taxon>
        <taxon>Methanobrevibacter</taxon>
    </lineage>
</organism>
<feature type="transmembrane region" description="Helical" evidence="7">
    <location>
        <begin position="160"/>
        <end position="184"/>
    </location>
</feature>
<evidence type="ECO:0000256" key="1">
    <source>
        <dbReference type="ARBA" id="ARBA00004651"/>
    </source>
</evidence>
<comment type="subcellular location">
    <subcellularLocation>
        <location evidence="1">Cell membrane</location>
        <topology evidence="1">Multi-pass membrane protein</topology>
    </subcellularLocation>
    <subcellularLocation>
        <location evidence="6">Membrane</location>
        <topology evidence="6">Multi-pass membrane protein</topology>
    </subcellularLocation>
</comment>
<name>A0A166AL21_9EURY</name>
<proteinExistence type="inferred from homology"/>
<evidence type="ECO:0000256" key="6">
    <source>
        <dbReference type="RuleBase" id="RU004057"/>
    </source>
</evidence>
<dbReference type="AlphaFoldDB" id="A0A166AL21"/>
<reference evidence="9 10" key="1">
    <citation type="submission" date="2016-04" db="EMBL/GenBank/DDBJ databases">
        <title>Genome sequence of Methanobrevibacter filiformis DSM 11501.</title>
        <authorList>
            <person name="Poehlein A."/>
            <person name="Seedorf H."/>
            <person name="Daniel R."/>
        </authorList>
    </citation>
    <scope>NUCLEOTIDE SEQUENCE [LARGE SCALE GENOMIC DNA]</scope>
    <source>
        <strain evidence="9 10">DSM 11501</strain>
    </source>
</reference>
<protein>
    <submittedName>
        <fullName evidence="9">MotA/TolQ/ExbB proton channel family protein</fullName>
    </submittedName>
</protein>
<feature type="transmembrane region" description="Helical" evidence="7">
    <location>
        <begin position="128"/>
        <end position="154"/>
    </location>
</feature>
<evidence type="ECO:0000256" key="3">
    <source>
        <dbReference type="ARBA" id="ARBA00022692"/>
    </source>
</evidence>
<evidence type="ECO:0000256" key="4">
    <source>
        <dbReference type="ARBA" id="ARBA00022989"/>
    </source>
</evidence>
<dbReference type="OrthoDB" id="60560at2157"/>
<dbReference type="Proteomes" id="UP000077066">
    <property type="component" value="Unassembled WGS sequence"/>
</dbReference>
<sequence length="212" mass="23445">MDIIGSTYLTTVMHAISQAILIPVIIILLIFVVFALISVGGFISEYTSRKKLSLKNIKSIIRKLNNSNSYDEMKDIVNNSDIKEGYKVAIREIIDNHEFGDETRKAIASRILEEEELKMEKIVEKTDAVVRIGPTMGLMGTLIPMGPGLAALGAGDINTLAQAIVIAFDTTVLGLSSSAVCYVISKLRKRWYSEDLSNFEVFINSTLDILEK</sequence>
<keyword evidence="6" id="KW-0653">Protein transport</keyword>
<evidence type="ECO:0000256" key="7">
    <source>
        <dbReference type="SAM" id="Phobius"/>
    </source>
</evidence>
<dbReference type="InterPro" id="IPR002898">
    <property type="entry name" value="MotA_ExbB_proton_chnl"/>
</dbReference>
<evidence type="ECO:0000256" key="2">
    <source>
        <dbReference type="ARBA" id="ARBA00022475"/>
    </source>
</evidence>
<dbReference type="STRING" id="55758.MBFIL_12000"/>
<dbReference type="InterPro" id="IPR050790">
    <property type="entry name" value="ExbB/TolQ_transport"/>
</dbReference>
<keyword evidence="4 7" id="KW-1133">Transmembrane helix</keyword>
<evidence type="ECO:0000313" key="9">
    <source>
        <dbReference type="EMBL" id="KZX12174.1"/>
    </source>
</evidence>
<dbReference type="PATRIC" id="fig|55758.3.peg.1374"/>
<dbReference type="GO" id="GO:0005886">
    <property type="term" value="C:plasma membrane"/>
    <property type="evidence" value="ECO:0007669"/>
    <property type="project" value="UniProtKB-SubCell"/>
</dbReference>
<comment type="caution">
    <text evidence="9">The sequence shown here is derived from an EMBL/GenBank/DDBJ whole genome shotgun (WGS) entry which is preliminary data.</text>
</comment>
<keyword evidence="10" id="KW-1185">Reference proteome</keyword>
<feature type="domain" description="MotA/TolQ/ExbB proton channel" evidence="8">
    <location>
        <begin position="98"/>
        <end position="199"/>
    </location>
</feature>
<keyword evidence="2" id="KW-1003">Cell membrane</keyword>
<dbReference type="PANTHER" id="PTHR30625:SF3">
    <property type="entry name" value="TOL-PAL SYSTEM PROTEIN TOLQ"/>
    <property type="match status" value="1"/>
</dbReference>
<keyword evidence="5 7" id="KW-0472">Membrane</keyword>
<dbReference type="EMBL" id="LWMT01000233">
    <property type="protein sequence ID" value="KZX12174.1"/>
    <property type="molecule type" value="Genomic_DNA"/>
</dbReference>
<evidence type="ECO:0000259" key="8">
    <source>
        <dbReference type="Pfam" id="PF01618"/>
    </source>
</evidence>
<keyword evidence="6" id="KW-0813">Transport</keyword>
<gene>
    <name evidence="9" type="ORF">MBFIL_12000</name>
</gene>
<evidence type="ECO:0000256" key="5">
    <source>
        <dbReference type="ARBA" id="ARBA00023136"/>
    </source>
</evidence>
<feature type="transmembrane region" description="Helical" evidence="7">
    <location>
        <begin position="20"/>
        <end position="43"/>
    </location>
</feature>
<evidence type="ECO:0000313" key="10">
    <source>
        <dbReference type="Proteomes" id="UP000077066"/>
    </source>
</evidence>
<dbReference type="GO" id="GO:0017038">
    <property type="term" value="P:protein import"/>
    <property type="evidence" value="ECO:0007669"/>
    <property type="project" value="TreeGrafter"/>
</dbReference>
<dbReference type="Pfam" id="PF01618">
    <property type="entry name" value="MotA_ExbB"/>
    <property type="match status" value="1"/>
</dbReference>
<keyword evidence="3 7" id="KW-0812">Transmembrane</keyword>
<accession>A0A166AL21</accession>
<dbReference type="RefSeq" id="WP_066972627.1">
    <property type="nucleotide sequence ID" value="NZ_LWMT01000233.1"/>
</dbReference>